<feature type="transmembrane region" description="Helical" evidence="1">
    <location>
        <begin position="101"/>
        <end position="118"/>
    </location>
</feature>
<dbReference type="Proteomes" id="UP000615446">
    <property type="component" value="Unassembled WGS sequence"/>
</dbReference>
<feature type="transmembrane region" description="Helical" evidence="1">
    <location>
        <begin position="199"/>
        <end position="223"/>
    </location>
</feature>
<feature type="transmembrane region" description="Helical" evidence="1">
    <location>
        <begin position="23"/>
        <end position="42"/>
    </location>
</feature>
<organism evidence="2 3">
    <name type="scientific">Rhizophagus clarus</name>
    <dbReference type="NCBI Taxonomy" id="94130"/>
    <lineage>
        <taxon>Eukaryota</taxon>
        <taxon>Fungi</taxon>
        <taxon>Fungi incertae sedis</taxon>
        <taxon>Mucoromycota</taxon>
        <taxon>Glomeromycotina</taxon>
        <taxon>Glomeromycetes</taxon>
        <taxon>Glomerales</taxon>
        <taxon>Glomeraceae</taxon>
        <taxon>Rhizophagus</taxon>
    </lineage>
</organism>
<evidence type="ECO:0000313" key="2">
    <source>
        <dbReference type="EMBL" id="GES74954.1"/>
    </source>
</evidence>
<keyword evidence="1" id="KW-0812">Transmembrane</keyword>
<dbReference type="AlphaFoldDB" id="A0A8H3KW91"/>
<comment type="caution">
    <text evidence="2">The sequence shown here is derived from an EMBL/GenBank/DDBJ whole genome shotgun (WGS) entry which is preliminary data.</text>
</comment>
<keyword evidence="1" id="KW-1133">Transmembrane helix</keyword>
<feature type="transmembrane region" description="Helical" evidence="1">
    <location>
        <begin position="138"/>
        <end position="154"/>
    </location>
</feature>
<evidence type="ECO:0000313" key="3">
    <source>
        <dbReference type="Proteomes" id="UP000615446"/>
    </source>
</evidence>
<accession>A0A8H3KW91</accession>
<feature type="transmembrane region" description="Helical" evidence="1">
    <location>
        <begin position="48"/>
        <end position="69"/>
    </location>
</feature>
<reference evidence="2" key="1">
    <citation type="submission" date="2019-10" db="EMBL/GenBank/DDBJ databases">
        <title>Conservation and host-specific expression of non-tandemly repeated heterogenous ribosome RNA gene in arbuscular mycorrhizal fungi.</title>
        <authorList>
            <person name="Maeda T."/>
            <person name="Kobayashi Y."/>
            <person name="Nakagawa T."/>
            <person name="Ezawa T."/>
            <person name="Yamaguchi K."/>
            <person name="Bino T."/>
            <person name="Nishimoto Y."/>
            <person name="Shigenobu S."/>
            <person name="Kawaguchi M."/>
        </authorList>
    </citation>
    <scope>NUCLEOTIDE SEQUENCE</scope>
    <source>
        <strain evidence="2">HR1</strain>
    </source>
</reference>
<feature type="transmembrane region" description="Helical" evidence="1">
    <location>
        <begin position="166"/>
        <end position="187"/>
    </location>
</feature>
<dbReference type="EMBL" id="BLAL01000013">
    <property type="protein sequence ID" value="GES74954.1"/>
    <property type="molecule type" value="Genomic_DNA"/>
</dbReference>
<name>A0A8H3KW91_9GLOM</name>
<gene>
    <name evidence="2" type="ORF">RCL2_000241300</name>
</gene>
<evidence type="ECO:0000256" key="1">
    <source>
        <dbReference type="SAM" id="Phobius"/>
    </source>
</evidence>
<sequence length="261" mass="30932">MFILILVIISGIVTIKLRTSGHIMIYLFMNIINIFRIIIYQLEFNINYIIFLNLAILLIFFLISVMLCCERKRGKSYNHFHKKIEDLEIKRLYRWYCRQKILCHAQIIVAYFGYTQYIDIISLTIESEIPDPVILLKMMPWTYIPSCLISLIMIEGVRSESNRRMFYYYIVSLALSSFHLYVFVVFINMIKSSPTTTISIVQVIIEFIIPFLITVITIINSIICHKNFGKGLKVYLNYEPKTFKEIIKYNDDLDQCYKDDD</sequence>
<keyword evidence="1" id="KW-0472">Membrane</keyword>
<proteinExistence type="predicted"/>
<dbReference type="OrthoDB" id="2338084at2759"/>
<protein>
    <submittedName>
        <fullName evidence="2">Uncharacterized protein</fullName>
    </submittedName>
</protein>